<comment type="caution">
    <text evidence="3">The sequence shown here is derived from an EMBL/GenBank/DDBJ whole genome shotgun (WGS) entry which is preliminary data.</text>
</comment>
<dbReference type="RefSeq" id="WP_219874111.1">
    <property type="nucleotide sequence ID" value="NZ_JAHZIJ010000017.1"/>
</dbReference>
<dbReference type="EMBL" id="JAHZIJ010000017">
    <property type="protein sequence ID" value="MBW7476860.1"/>
    <property type="molecule type" value="Genomic_DNA"/>
</dbReference>
<feature type="compositionally biased region" description="Low complexity" evidence="1">
    <location>
        <begin position="94"/>
        <end position="107"/>
    </location>
</feature>
<feature type="transmembrane region" description="Helical" evidence="2">
    <location>
        <begin position="7"/>
        <end position="23"/>
    </location>
</feature>
<accession>A0ABS7DAF0</accession>
<keyword evidence="2" id="KW-0472">Membrane</keyword>
<proteinExistence type="predicted"/>
<dbReference type="Proteomes" id="UP000812277">
    <property type="component" value="Unassembled WGS sequence"/>
</dbReference>
<feature type="compositionally biased region" description="Low complexity" evidence="1">
    <location>
        <begin position="74"/>
        <end position="84"/>
    </location>
</feature>
<gene>
    <name evidence="3" type="ORF">K0T92_19265</name>
</gene>
<organism evidence="3 4">
    <name type="scientific">Paenibacillus oenotherae</name>
    <dbReference type="NCBI Taxonomy" id="1435645"/>
    <lineage>
        <taxon>Bacteria</taxon>
        <taxon>Bacillati</taxon>
        <taxon>Bacillota</taxon>
        <taxon>Bacilli</taxon>
        <taxon>Bacillales</taxon>
        <taxon>Paenibacillaceae</taxon>
        <taxon>Paenibacillus</taxon>
    </lineage>
</organism>
<keyword evidence="2" id="KW-0812">Transmembrane</keyword>
<evidence type="ECO:0000256" key="1">
    <source>
        <dbReference type="SAM" id="MobiDB-lite"/>
    </source>
</evidence>
<sequence length="241" mass="26826">MQFRTRSVFLYGLIGYLVGLVTYNILPPFITMAIPMIALVAGALRSKRKDRELPPSSQPLTILPPGVPAPSAVPAPTAGSPSAALNLGAHSRSPKQPAQQAESAAPPMDEGMREMVEYIALIEEMIISEGQKNNLDDEIVEKSLSLLARIHRVIPQLVELGNADINHNMKRLVLRDLNGFVTPFLKLRGDMKRQNRRILLDGLKDINSKINAYVETLEQKDLVELQTKADIIHQRYSTRQF</sequence>
<evidence type="ECO:0000313" key="4">
    <source>
        <dbReference type="Proteomes" id="UP000812277"/>
    </source>
</evidence>
<name>A0ABS7DAF0_9BACL</name>
<feature type="region of interest" description="Disordered" evidence="1">
    <location>
        <begin position="50"/>
        <end position="107"/>
    </location>
</feature>
<evidence type="ECO:0000256" key="2">
    <source>
        <dbReference type="SAM" id="Phobius"/>
    </source>
</evidence>
<keyword evidence="4" id="KW-1185">Reference proteome</keyword>
<protein>
    <recommendedName>
        <fullName evidence="5">5-bromo-4-chloroindolyl phosphate hydrolysis protein</fullName>
    </recommendedName>
</protein>
<evidence type="ECO:0000313" key="3">
    <source>
        <dbReference type="EMBL" id="MBW7476860.1"/>
    </source>
</evidence>
<evidence type="ECO:0008006" key="5">
    <source>
        <dbReference type="Google" id="ProtNLM"/>
    </source>
</evidence>
<reference evidence="3 4" key="1">
    <citation type="submission" date="2021-07" db="EMBL/GenBank/DDBJ databases">
        <title>Paenibacillus radiodurans sp. nov., isolated from the southeastern edge of Tengger Desert.</title>
        <authorList>
            <person name="Zhang G."/>
        </authorList>
    </citation>
    <scope>NUCLEOTIDE SEQUENCE [LARGE SCALE GENOMIC DNA]</scope>
    <source>
        <strain evidence="3 4">DT7-4</strain>
    </source>
</reference>
<keyword evidence="2" id="KW-1133">Transmembrane helix</keyword>